<dbReference type="PANTHER" id="PTHR33021">
    <property type="entry name" value="BLUE COPPER PROTEIN"/>
    <property type="match status" value="1"/>
</dbReference>
<evidence type="ECO:0000313" key="5">
    <source>
        <dbReference type="EMBL" id="CAH9076951.1"/>
    </source>
</evidence>
<dbReference type="PANTHER" id="PTHR33021:SF197">
    <property type="entry name" value="EARLY NODULIN-LIKE PROTEIN 13"/>
    <property type="match status" value="1"/>
</dbReference>
<keyword evidence="3" id="KW-0732">Signal</keyword>
<evidence type="ECO:0000313" key="6">
    <source>
        <dbReference type="Proteomes" id="UP001152484"/>
    </source>
</evidence>
<evidence type="ECO:0000256" key="1">
    <source>
        <dbReference type="ARBA" id="ARBA00023157"/>
    </source>
</evidence>
<dbReference type="OrthoDB" id="1937044at2759"/>
<gene>
    <name evidence="5" type="ORF">CEURO_LOCUS6123</name>
</gene>
<keyword evidence="1" id="KW-1015">Disulfide bond</keyword>
<evidence type="ECO:0000256" key="2">
    <source>
        <dbReference type="ARBA" id="ARBA00023180"/>
    </source>
</evidence>
<dbReference type="Proteomes" id="UP001152484">
    <property type="component" value="Unassembled WGS sequence"/>
</dbReference>
<dbReference type="InterPro" id="IPR039391">
    <property type="entry name" value="Phytocyanin-like"/>
</dbReference>
<comment type="caution">
    <text evidence="5">The sequence shown here is derived from an EMBL/GenBank/DDBJ whole genome shotgun (WGS) entry which is preliminary data.</text>
</comment>
<keyword evidence="6" id="KW-1185">Reference proteome</keyword>
<sequence>MMSSSYSSGLVAAALFFLLFGCTQARTLVVGGKNNTWAVPSSASLNTWAEKARFVVGDTLVWKSEKEGDKVVEVKGKEEYDRCDASKAISSQSGLNASVLLDHSGPFYFISGSEENCKKGLKLTVVVLSEKHAGKVASPAPAPAPALDDLPAVPPTTGAAALSFSARAGFMEGLFLIYLFFWCV</sequence>
<reference evidence="5" key="1">
    <citation type="submission" date="2022-07" db="EMBL/GenBank/DDBJ databases">
        <authorList>
            <person name="Macas J."/>
            <person name="Novak P."/>
            <person name="Neumann P."/>
        </authorList>
    </citation>
    <scope>NUCLEOTIDE SEQUENCE</scope>
</reference>
<dbReference type="GO" id="GO:0009055">
    <property type="term" value="F:electron transfer activity"/>
    <property type="evidence" value="ECO:0007669"/>
    <property type="project" value="InterPro"/>
</dbReference>
<evidence type="ECO:0000259" key="4">
    <source>
        <dbReference type="PROSITE" id="PS51485"/>
    </source>
</evidence>
<dbReference type="Gene3D" id="2.60.40.420">
    <property type="entry name" value="Cupredoxins - blue copper proteins"/>
    <property type="match status" value="1"/>
</dbReference>
<accession>A0A9P0YVL0</accession>
<organism evidence="5 6">
    <name type="scientific">Cuscuta europaea</name>
    <name type="common">European dodder</name>
    <dbReference type="NCBI Taxonomy" id="41803"/>
    <lineage>
        <taxon>Eukaryota</taxon>
        <taxon>Viridiplantae</taxon>
        <taxon>Streptophyta</taxon>
        <taxon>Embryophyta</taxon>
        <taxon>Tracheophyta</taxon>
        <taxon>Spermatophyta</taxon>
        <taxon>Magnoliopsida</taxon>
        <taxon>eudicotyledons</taxon>
        <taxon>Gunneridae</taxon>
        <taxon>Pentapetalae</taxon>
        <taxon>asterids</taxon>
        <taxon>lamiids</taxon>
        <taxon>Solanales</taxon>
        <taxon>Convolvulaceae</taxon>
        <taxon>Cuscuteae</taxon>
        <taxon>Cuscuta</taxon>
        <taxon>Cuscuta subgen. Cuscuta</taxon>
    </lineage>
</organism>
<dbReference type="PROSITE" id="PS51485">
    <property type="entry name" value="PHYTOCYANIN"/>
    <property type="match status" value="1"/>
</dbReference>
<dbReference type="EMBL" id="CAMAPE010000010">
    <property type="protein sequence ID" value="CAH9076951.1"/>
    <property type="molecule type" value="Genomic_DNA"/>
</dbReference>
<keyword evidence="2" id="KW-0325">Glycoprotein</keyword>
<name>A0A9P0YVL0_CUSEU</name>
<protein>
    <recommendedName>
        <fullName evidence="4">Phytocyanin domain-containing protein</fullName>
    </recommendedName>
</protein>
<feature type="chain" id="PRO_5040483670" description="Phytocyanin domain-containing protein" evidence="3">
    <location>
        <begin position="26"/>
        <end position="184"/>
    </location>
</feature>
<dbReference type="GO" id="GO:0005886">
    <property type="term" value="C:plasma membrane"/>
    <property type="evidence" value="ECO:0007669"/>
    <property type="project" value="TreeGrafter"/>
</dbReference>
<dbReference type="AlphaFoldDB" id="A0A9P0YVL0"/>
<proteinExistence type="predicted"/>
<dbReference type="FunFam" id="2.60.40.420:FF:000034">
    <property type="entry name" value="Cupredoxin superfamily protein"/>
    <property type="match status" value="1"/>
</dbReference>
<dbReference type="Pfam" id="PF02298">
    <property type="entry name" value="Cu_bind_like"/>
    <property type="match status" value="1"/>
</dbReference>
<evidence type="ECO:0000256" key="3">
    <source>
        <dbReference type="SAM" id="SignalP"/>
    </source>
</evidence>
<dbReference type="SUPFAM" id="SSF49503">
    <property type="entry name" value="Cupredoxins"/>
    <property type="match status" value="1"/>
</dbReference>
<dbReference type="InterPro" id="IPR003245">
    <property type="entry name" value="Phytocyanin_dom"/>
</dbReference>
<feature type="signal peptide" evidence="3">
    <location>
        <begin position="1"/>
        <end position="25"/>
    </location>
</feature>
<dbReference type="InterPro" id="IPR008972">
    <property type="entry name" value="Cupredoxin"/>
</dbReference>
<feature type="domain" description="Phytocyanin" evidence="4">
    <location>
        <begin position="26"/>
        <end position="129"/>
    </location>
</feature>